<dbReference type="InterPro" id="IPR036770">
    <property type="entry name" value="Ankyrin_rpt-contain_sf"/>
</dbReference>
<dbReference type="PANTHER" id="PTHR24121:SF21">
    <property type="entry name" value="ANKYRIN REPEAT FAMILY PROTEIN"/>
    <property type="match status" value="1"/>
</dbReference>
<protein>
    <recommendedName>
        <fullName evidence="4">Ankyrin repeat-containing domain protein</fullName>
    </recommendedName>
</protein>
<dbReference type="Pfam" id="PF00023">
    <property type="entry name" value="Ank"/>
    <property type="match status" value="1"/>
</dbReference>
<evidence type="ECO:0000313" key="2">
    <source>
        <dbReference type="EMBL" id="GMI42928.1"/>
    </source>
</evidence>
<dbReference type="PANTHER" id="PTHR24121">
    <property type="entry name" value="NO MECHANORECEPTOR POTENTIAL C, ISOFORM D-RELATED"/>
    <property type="match status" value="1"/>
</dbReference>
<dbReference type="InterPro" id="IPR002110">
    <property type="entry name" value="Ankyrin_rpt"/>
</dbReference>
<dbReference type="SMART" id="SM00248">
    <property type="entry name" value="ANK"/>
    <property type="match status" value="3"/>
</dbReference>
<name>A0ABQ6N912_9STRA</name>
<keyword evidence="3" id="KW-1185">Reference proteome</keyword>
<feature type="region of interest" description="Disordered" evidence="1">
    <location>
        <begin position="319"/>
        <end position="346"/>
    </location>
</feature>
<evidence type="ECO:0008006" key="4">
    <source>
        <dbReference type="Google" id="ProtNLM"/>
    </source>
</evidence>
<dbReference type="Proteomes" id="UP001165060">
    <property type="component" value="Unassembled WGS sequence"/>
</dbReference>
<dbReference type="SUPFAM" id="SSF48403">
    <property type="entry name" value="Ankyrin repeat"/>
    <property type="match status" value="1"/>
</dbReference>
<accession>A0ABQ6N912</accession>
<sequence>MGQLLSSAPSSGAAAAAAPAPPPPLLSCAVVGDLPKYLETFSSLPAPSLLSTDSQSNNVLHALFSCANPDRRESVLEILEHVHKNVAEADLRAMYSARSQMGCVPLWILIAYGNVPALTRVLDLLPHLGSSLASENMQGDTCVLATTSKGNVDMLSFLETAGDWNSSSFSSLLSKPNKNGTTPIQIAVANSHLETLDFLLSRIPSPPLLEPNRAGLSLFHICAERGFAPGFSALLARATLAEALSLKDKNGASPLHVAAFCNNADVVGAIVGHADATGELLDAPDGDGRSAYWLAMLKGGGEAAELLRAAPGVEVGGERMLQEIKESDERRDKSKKERAEQALKLQ</sequence>
<comment type="caution">
    <text evidence="2">The sequence shown here is derived from an EMBL/GenBank/DDBJ whole genome shotgun (WGS) entry which is preliminary data.</text>
</comment>
<proteinExistence type="predicted"/>
<dbReference type="Gene3D" id="1.25.40.20">
    <property type="entry name" value="Ankyrin repeat-containing domain"/>
    <property type="match status" value="2"/>
</dbReference>
<reference evidence="2 3" key="1">
    <citation type="journal article" date="2023" name="Commun. Biol.">
        <title>Genome analysis of Parmales, the sister group of diatoms, reveals the evolutionary specialization of diatoms from phago-mixotrophs to photoautotrophs.</title>
        <authorList>
            <person name="Ban H."/>
            <person name="Sato S."/>
            <person name="Yoshikawa S."/>
            <person name="Yamada K."/>
            <person name="Nakamura Y."/>
            <person name="Ichinomiya M."/>
            <person name="Sato N."/>
            <person name="Blanc-Mathieu R."/>
            <person name="Endo H."/>
            <person name="Kuwata A."/>
            <person name="Ogata H."/>
        </authorList>
    </citation>
    <scope>NUCLEOTIDE SEQUENCE [LARGE SCALE GENOMIC DNA]</scope>
</reference>
<evidence type="ECO:0000313" key="3">
    <source>
        <dbReference type="Proteomes" id="UP001165060"/>
    </source>
</evidence>
<dbReference type="EMBL" id="BRYB01001101">
    <property type="protein sequence ID" value="GMI42928.1"/>
    <property type="molecule type" value="Genomic_DNA"/>
</dbReference>
<gene>
    <name evidence="2" type="ORF">TeGR_g7032</name>
</gene>
<organism evidence="2 3">
    <name type="scientific">Tetraparma gracilis</name>
    <dbReference type="NCBI Taxonomy" id="2962635"/>
    <lineage>
        <taxon>Eukaryota</taxon>
        <taxon>Sar</taxon>
        <taxon>Stramenopiles</taxon>
        <taxon>Ochrophyta</taxon>
        <taxon>Bolidophyceae</taxon>
        <taxon>Parmales</taxon>
        <taxon>Triparmaceae</taxon>
        <taxon>Tetraparma</taxon>
    </lineage>
</organism>
<evidence type="ECO:0000256" key="1">
    <source>
        <dbReference type="SAM" id="MobiDB-lite"/>
    </source>
</evidence>